<accession>A0ABQ3SLL5</accession>
<evidence type="ECO:0000313" key="3">
    <source>
        <dbReference type="EMBL" id="GHI69033.1"/>
    </source>
</evidence>
<feature type="region of interest" description="Disordered" evidence="1">
    <location>
        <begin position="117"/>
        <end position="179"/>
    </location>
</feature>
<evidence type="ECO:0000256" key="1">
    <source>
        <dbReference type="SAM" id="MobiDB-lite"/>
    </source>
</evidence>
<comment type="caution">
    <text evidence="3">The sequence shown here is derived from an EMBL/GenBank/DDBJ whole genome shotgun (WGS) entry which is preliminary data.</text>
</comment>
<dbReference type="Proteomes" id="UP000613974">
    <property type="component" value="Unassembled WGS sequence"/>
</dbReference>
<reference evidence="4" key="1">
    <citation type="submission" date="2023-07" db="EMBL/GenBank/DDBJ databases">
        <title>Whole genome shotgun sequence of Streptomyces nojiriensis NBRC 13794.</title>
        <authorList>
            <person name="Komaki H."/>
            <person name="Tamura T."/>
        </authorList>
    </citation>
    <scope>NUCLEOTIDE SEQUENCE [LARGE SCALE GENOMIC DNA]</scope>
    <source>
        <strain evidence="4">NBRC 13794</strain>
    </source>
</reference>
<gene>
    <name evidence="3" type="ORF">Snoj_29510</name>
</gene>
<dbReference type="InterPro" id="IPR004352">
    <property type="entry name" value="GH114_TIM-barrel"/>
</dbReference>
<name>A0ABQ3SLL5_9ACTN</name>
<evidence type="ECO:0000259" key="2">
    <source>
        <dbReference type="Pfam" id="PF03537"/>
    </source>
</evidence>
<organism evidence="3 4">
    <name type="scientific">Streptomyces nojiriensis</name>
    <dbReference type="NCBI Taxonomy" id="66374"/>
    <lineage>
        <taxon>Bacteria</taxon>
        <taxon>Bacillati</taxon>
        <taxon>Actinomycetota</taxon>
        <taxon>Actinomycetes</taxon>
        <taxon>Kitasatosporales</taxon>
        <taxon>Streptomycetaceae</taxon>
        <taxon>Streptomyces</taxon>
    </lineage>
</organism>
<dbReference type="EMBL" id="BNEC01000005">
    <property type="protein sequence ID" value="GHI69033.1"/>
    <property type="molecule type" value="Genomic_DNA"/>
</dbReference>
<dbReference type="Pfam" id="PF03537">
    <property type="entry name" value="Glyco_hydro_114"/>
    <property type="match status" value="1"/>
</dbReference>
<dbReference type="RefSeq" id="WP_189747740.1">
    <property type="nucleotide sequence ID" value="NZ_BMRL01000029.1"/>
</dbReference>
<feature type="domain" description="Glycoside-hydrolase family GH114 TIM-barrel" evidence="2">
    <location>
        <begin position="31"/>
        <end position="126"/>
    </location>
</feature>
<dbReference type="GeneID" id="95587340"/>
<evidence type="ECO:0000313" key="4">
    <source>
        <dbReference type="Proteomes" id="UP000613974"/>
    </source>
</evidence>
<proteinExistence type="predicted"/>
<protein>
    <recommendedName>
        <fullName evidence="2">Glycoside-hydrolase family GH114 TIM-barrel domain-containing protein</fullName>
    </recommendedName>
</protein>
<keyword evidence="4" id="KW-1185">Reference proteome</keyword>
<sequence>MYRPDGRGAHGGGPGRRLHDVRLLERRRPGSGRDTVTAQHAPGAYNIRYINAFQAQPGAGREWKPDLLLRVASGAVVMDNDWNEAMPDVRTGAKRRRIAQTMYAWIDDCAAKRYQAADPDNCDTYPAPQRPADPRRREGLPRALTGCTPPASPSPAPPPSSWHPVWSDDFDGAAGTRPD</sequence>
<feature type="compositionally biased region" description="Pro residues" evidence="1">
    <location>
        <begin position="150"/>
        <end position="161"/>
    </location>
</feature>